<comment type="function">
    <text evidence="8 9">Acts in the modification of cell walls via demethylesterification of cell wall pectin.</text>
</comment>
<comment type="similarity">
    <text evidence="2">Belongs to the pectinesterase family.</text>
</comment>
<evidence type="ECO:0000256" key="7">
    <source>
        <dbReference type="ARBA" id="ARBA00047928"/>
    </source>
</evidence>
<dbReference type="InterPro" id="IPR011050">
    <property type="entry name" value="Pectin_lyase_fold/virulence"/>
</dbReference>
<accession>A0A9Q0KRU1</accession>
<sequence>MWFIRLIMVFICSSGLIYSALDCESNVIETITVDKLGTGKFTTIQGAIDSVPSNNNRWIRIFVKPGIYVEQVKILKEKSCILLEGVSRTMTIIQGDAHDGIHNSATFTLSAENFVAKNISFKNTYNLEPPSGGPKRIPAVAALILGDKASFHLCGFFGLQDTLWDERGRHYFNQCYIQGAMDFIFGGGQSIYERCIVNVTAQGLKPSNDVTGYITAQRRYSTDDPSGFVFKTAAVVGNGLSYLGRAYGPYSRVIFVRSFLSQVVVPLGWNAWNYTGHEQNFTYAESNCFGPGSNTSNRVTWEKKLNDSQLMDLTQTSFIDQEGWIEKQP</sequence>
<keyword evidence="9" id="KW-0964">Secreted</keyword>
<dbReference type="Proteomes" id="UP001141806">
    <property type="component" value="Unassembled WGS sequence"/>
</dbReference>
<dbReference type="InterPro" id="IPR018040">
    <property type="entry name" value="Pectinesterase_Tyr_AS"/>
</dbReference>
<reference evidence="11" key="1">
    <citation type="journal article" date="2023" name="Plant J.">
        <title>The genome of the king protea, Protea cynaroides.</title>
        <authorList>
            <person name="Chang J."/>
            <person name="Duong T.A."/>
            <person name="Schoeman C."/>
            <person name="Ma X."/>
            <person name="Roodt D."/>
            <person name="Barker N."/>
            <person name="Li Z."/>
            <person name="Van de Peer Y."/>
            <person name="Mizrachi E."/>
        </authorList>
    </citation>
    <scope>NUCLEOTIDE SEQUENCE</scope>
    <source>
        <tissue evidence="11">Young leaves</tissue>
    </source>
</reference>
<keyword evidence="4 9" id="KW-0378">Hydrolase</keyword>
<dbReference type="PROSITE" id="PS00800">
    <property type="entry name" value="PECTINESTERASE_1"/>
    <property type="match status" value="1"/>
</dbReference>
<organism evidence="11 12">
    <name type="scientific">Protea cynaroides</name>
    <dbReference type="NCBI Taxonomy" id="273540"/>
    <lineage>
        <taxon>Eukaryota</taxon>
        <taxon>Viridiplantae</taxon>
        <taxon>Streptophyta</taxon>
        <taxon>Embryophyta</taxon>
        <taxon>Tracheophyta</taxon>
        <taxon>Spermatophyta</taxon>
        <taxon>Magnoliopsida</taxon>
        <taxon>Proteales</taxon>
        <taxon>Proteaceae</taxon>
        <taxon>Protea</taxon>
    </lineage>
</organism>
<name>A0A9Q0KRU1_9MAGN</name>
<comment type="pathway">
    <text evidence="1 9">Glycan metabolism; pectin degradation; 2-dehydro-3-deoxy-D-gluconate from pectin: step 1/5.</text>
</comment>
<evidence type="ECO:0000256" key="9">
    <source>
        <dbReference type="RuleBase" id="RU000589"/>
    </source>
</evidence>
<gene>
    <name evidence="11" type="ORF">NE237_000250</name>
</gene>
<keyword evidence="6" id="KW-0325">Glycoprotein</keyword>
<evidence type="ECO:0000256" key="5">
    <source>
        <dbReference type="ARBA" id="ARBA00023085"/>
    </source>
</evidence>
<comment type="catalytic activity">
    <reaction evidence="7 9">
        <text>[(1-&gt;4)-alpha-D-galacturonosyl methyl ester](n) + n H2O = [(1-&gt;4)-alpha-D-galacturonosyl](n) + n methanol + n H(+)</text>
        <dbReference type="Rhea" id="RHEA:22380"/>
        <dbReference type="Rhea" id="RHEA-COMP:14570"/>
        <dbReference type="Rhea" id="RHEA-COMP:14573"/>
        <dbReference type="ChEBI" id="CHEBI:15377"/>
        <dbReference type="ChEBI" id="CHEBI:15378"/>
        <dbReference type="ChEBI" id="CHEBI:17790"/>
        <dbReference type="ChEBI" id="CHEBI:140522"/>
        <dbReference type="ChEBI" id="CHEBI:140523"/>
        <dbReference type="EC" id="3.1.1.11"/>
    </reaction>
</comment>
<dbReference type="EC" id="3.1.1.11" evidence="3 9"/>
<evidence type="ECO:0000256" key="8">
    <source>
        <dbReference type="ARBA" id="ARBA00057335"/>
    </source>
</evidence>
<dbReference type="GO" id="GO:0042545">
    <property type="term" value="P:cell wall modification"/>
    <property type="evidence" value="ECO:0007669"/>
    <property type="project" value="UniProtKB-UniRule"/>
</dbReference>
<feature type="signal peptide" evidence="9">
    <location>
        <begin position="1"/>
        <end position="19"/>
    </location>
</feature>
<evidence type="ECO:0000313" key="11">
    <source>
        <dbReference type="EMBL" id="KAJ4975144.1"/>
    </source>
</evidence>
<evidence type="ECO:0000256" key="6">
    <source>
        <dbReference type="ARBA" id="ARBA00023180"/>
    </source>
</evidence>
<dbReference type="SUPFAM" id="SSF51126">
    <property type="entry name" value="Pectin lyase-like"/>
    <property type="match status" value="1"/>
</dbReference>
<evidence type="ECO:0000256" key="2">
    <source>
        <dbReference type="ARBA" id="ARBA00008891"/>
    </source>
</evidence>
<keyword evidence="5 9" id="KW-0063">Aspartyl esterase</keyword>
<feature type="chain" id="PRO_5040545395" description="Pectinesterase" evidence="9">
    <location>
        <begin position="20"/>
        <end position="329"/>
    </location>
</feature>
<dbReference type="Pfam" id="PF01095">
    <property type="entry name" value="Pectinesterase"/>
    <property type="match status" value="1"/>
</dbReference>
<keyword evidence="12" id="KW-1185">Reference proteome</keyword>
<keyword evidence="9" id="KW-0732">Signal</keyword>
<evidence type="ECO:0000256" key="4">
    <source>
        <dbReference type="ARBA" id="ARBA00022801"/>
    </source>
</evidence>
<dbReference type="PANTHER" id="PTHR31321">
    <property type="entry name" value="ACYL-COA THIOESTER HYDROLASE YBHC-RELATED"/>
    <property type="match status" value="1"/>
</dbReference>
<evidence type="ECO:0000313" key="12">
    <source>
        <dbReference type="Proteomes" id="UP001141806"/>
    </source>
</evidence>
<dbReference type="AlphaFoldDB" id="A0A9Q0KRU1"/>
<proteinExistence type="inferred from homology"/>
<dbReference type="FunFam" id="2.160.20.10:FF:000013">
    <property type="entry name" value="Pectinesterase"/>
    <property type="match status" value="1"/>
</dbReference>
<dbReference type="InterPro" id="IPR012334">
    <property type="entry name" value="Pectin_lyas_fold"/>
</dbReference>
<dbReference type="Gene3D" id="2.160.20.10">
    <property type="entry name" value="Single-stranded right-handed beta-helix, Pectin lyase-like"/>
    <property type="match status" value="1"/>
</dbReference>
<comment type="caution">
    <text evidence="11">The sequence shown here is derived from an EMBL/GenBank/DDBJ whole genome shotgun (WGS) entry which is preliminary data.</text>
</comment>
<keyword evidence="9" id="KW-0134">Cell wall</keyword>
<dbReference type="PANTHER" id="PTHR31321:SF134">
    <property type="entry name" value="PECTINESTERASE"/>
    <property type="match status" value="1"/>
</dbReference>
<comment type="subcellular location">
    <subcellularLocation>
        <location evidence="9">Secreted</location>
        <location evidence="9">Cell wall</location>
    </subcellularLocation>
</comment>
<evidence type="ECO:0000256" key="3">
    <source>
        <dbReference type="ARBA" id="ARBA00013229"/>
    </source>
</evidence>
<evidence type="ECO:0000256" key="1">
    <source>
        <dbReference type="ARBA" id="ARBA00005184"/>
    </source>
</evidence>
<feature type="domain" description="Pectinesterase catalytic" evidence="10">
    <location>
        <begin position="31"/>
        <end position="321"/>
    </location>
</feature>
<dbReference type="EMBL" id="JAMYWD010000003">
    <property type="protein sequence ID" value="KAJ4975144.1"/>
    <property type="molecule type" value="Genomic_DNA"/>
</dbReference>
<dbReference type="OrthoDB" id="2019149at2759"/>
<dbReference type="GO" id="GO:0045490">
    <property type="term" value="P:pectin catabolic process"/>
    <property type="evidence" value="ECO:0007669"/>
    <property type="project" value="UniProtKB-UniRule"/>
</dbReference>
<protein>
    <recommendedName>
        <fullName evidence="3 9">Pectinesterase</fullName>
        <ecNumber evidence="3 9">3.1.1.11</ecNumber>
    </recommendedName>
</protein>
<evidence type="ECO:0000259" key="10">
    <source>
        <dbReference type="Pfam" id="PF01095"/>
    </source>
</evidence>
<dbReference type="GO" id="GO:0030599">
    <property type="term" value="F:pectinesterase activity"/>
    <property type="evidence" value="ECO:0007669"/>
    <property type="project" value="UniProtKB-UniRule"/>
</dbReference>
<keyword evidence="9" id="KW-0961">Cell wall biogenesis/degradation</keyword>
<dbReference type="InterPro" id="IPR000070">
    <property type="entry name" value="Pectinesterase_cat"/>
</dbReference>